<gene>
    <name evidence="4" type="ORF">INT43_007399</name>
</gene>
<feature type="domain" description="ABC transporter" evidence="3">
    <location>
        <begin position="5"/>
        <end position="232"/>
    </location>
</feature>
<keyword evidence="2" id="KW-0067">ATP-binding</keyword>
<dbReference type="PANTHER" id="PTHR43119:SF1">
    <property type="entry name" value="ABC TRANSPORTER DOMAIN-CONTAINING PROTEIN"/>
    <property type="match status" value="1"/>
</dbReference>
<name>A0A8H7UKS0_MORIS</name>
<dbReference type="InterPro" id="IPR017871">
    <property type="entry name" value="ABC_transporter-like_CS"/>
</dbReference>
<comment type="caution">
    <text evidence="4">The sequence shown here is derived from an EMBL/GenBank/DDBJ whole genome shotgun (WGS) entry which is preliminary data.</text>
</comment>
<dbReference type="Proteomes" id="UP000654370">
    <property type="component" value="Unassembled WGS sequence"/>
</dbReference>
<dbReference type="InterPro" id="IPR003593">
    <property type="entry name" value="AAA+_ATPase"/>
</dbReference>
<dbReference type="Pfam" id="PF00005">
    <property type="entry name" value="ABC_tran"/>
    <property type="match status" value="1"/>
</dbReference>
<reference evidence="4" key="1">
    <citation type="submission" date="2020-12" db="EMBL/GenBank/DDBJ databases">
        <title>Metabolic potential, ecology and presence of endohyphal bacteria is reflected in genomic diversity of Mucoromycotina.</title>
        <authorList>
            <person name="Muszewska A."/>
            <person name="Okrasinska A."/>
            <person name="Steczkiewicz K."/>
            <person name="Drgas O."/>
            <person name="Orlowska M."/>
            <person name="Perlinska-Lenart U."/>
            <person name="Aleksandrzak-Piekarczyk T."/>
            <person name="Szatraj K."/>
            <person name="Zielenkiewicz U."/>
            <person name="Pilsyk S."/>
            <person name="Malc E."/>
            <person name="Mieczkowski P."/>
            <person name="Kruszewska J.S."/>
            <person name="Biernat P."/>
            <person name="Pawlowska J."/>
        </authorList>
    </citation>
    <scope>NUCLEOTIDE SEQUENCE</scope>
    <source>
        <strain evidence="4">WA0000067209</strain>
    </source>
</reference>
<evidence type="ECO:0000313" key="5">
    <source>
        <dbReference type="Proteomes" id="UP000654370"/>
    </source>
</evidence>
<keyword evidence="5" id="KW-1185">Reference proteome</keyword>
<dbReference type="OrthoDB" id="6593433at2759"/>
<evidence type="ECO:0000259" key="3">
    <source>
        <dbReference type="PROSITE" id="PS50893"/>
    </source>
</evidence>
<dbReference type="GO" id="GO:0005524">
    <property type="term" value="F:ATP binding"/>
    <property type="evidence" value="ECO:0007669"/>
    <property type="project" value="UniProtKB-KW"/>
</dbReference>
<sequence>MTPFFTATNITKLRPDGSTLFKNVSISLERGDVLALRGPSGVGKTTFLKCLAELITHEAGTTMLDGKTSSEVGVPVWRSKVMYVPQRPSAHTGTPMDLFHQATKYASQSKKKNLGDPIEFGIEWGLSDSHFHENWSTLSGGEMQRASLAVALALLPEVLLLDEPTSALDPESTLLVEKTLKKYTCVWITHSTDQADRVATQTLTLGRGRKGSAAVVEGNGDANANGQAIDQVAVAIGEAPTAVY</sequence>
<dbReference type="PANTHER" id="PTHR43119">
    <property type="entry name" value="ABC TRANSPORT PROTEIN ATP-BINDING COMPONENT-RELATED"/>
    <property type="match status" value="1"/>
</dbReference>
<dbReference type="Gene3D" id="3.40.50.300">
    <property type="entry name" value="P-loop containing nucleotide triphosphate hydrolases"/>
    <property type="match status" value="1"/>
</dbReference>
<dbReference type="AlphaFoldDB" id="A0A8H7UKS0"/>
<dbReference type="SUPFAM" id="SSF52540">
    <property type="entry name" value="P-loop containing nucleoside triphosphate hydrolases"/>
    <property type="match status" value="1"/>
</dbReference>
<dbReference type="SMART" id="SM00382">
    <property type="entry name" value="AAA"/>
    <property type="match status" value="1"/>
</dbReference>
<dbReference type="InterPro" id="IPR027417">
    <property type="entry name" value="P-loop_NTPase"/>
</dbReference>
<proteinExistence type="predicted"/>
<dbReference type="InterPro" id="IPR003439">
    <property type="entry name" value="ABC_transporter-like_ATP-bd"/>
</dbReference>
<evidence type="ECO:0000256" key="1">
    <source>
        <dbReference type="ARBA" id="ARBA00022741"/>
    </source>
</evidence>
<dbReference type="PROSITE" id="PS50893">
    <property type="entry name" value="ABC_TRANSPORTER_2"/>
    <property type="match status" value="1"/>
</dbReference>
<dbReference type="EMBL" id="JAEPQZ010000004">
    <property type="protein sequence ID" value="KAG2182469.1"/>
    <property type="molecule type" value="Genomic_DNA"/>
</dbReference>
<dbReference type="PROSITE" id="PS00211">
    <property type="entry name" value="ABC_TRANSPORTER_1"/>
    <property type="match status" value="1"/>
</dbReference>
<dbReference type="GO" id="GO:0016887">
    <property type="term" value="F:ATP hydrolysis activity"/>
    <property type="evidence" value="ECO:0007669"/>
    <property type="project" value="InterPro"/>
</dbReference>
<protein>
    <recommendedName>
        <fullName evidence="3">ABC transporter domain-containing protein</fullName>
    </recommendedName>
</protein>
<evidence type="ECO:0000313" key="4">
    <source>
        <dbReference type="EMBL" id="KAG2182469.1"/>
    </source>
</evidence>
<organism evidence="4 5">
    <name type="scientific">Mortierella isabellina</name>
    <name type="common">Filamentous fungus</name>
    <name type="synonym">Umbelopsis isabellina</name>
    <dbReference type="NCBI Taxonomy" id="91625"/>
    <lineage>
        <taxon>Eukaryota</taxon>
        <taxon>Fungi</taxon>
        <taxon>Fungi incertae sedis</taxon>
        <taxon>Mucoromycota</taxon>
        <taxon>Mucoromycotina</taxon>
        <taxon>Umbelopsidomycetes</taxon>
        <taxon>Umbelopsidales</taxon>
        <taxon>Umbelopsidaceae</taxon>
        <taxon>Umbelopsis</taxon>
    </lineage>
</organism>
<evidence type="ECO:0000256" key="2">
    <source>
        <dbReference type="ARBA" id="ARBA00022840"/>
    </source>
</evidence>
<accession>A0A8H7UKS0</accession>
<keyword evidence="1" id="KW-0547">Nucleotide-binding</keyword>